<feature type="region of interest" description="Disordered" evidence="1">
    <location>
        <begin position="25"/>
        <end position="47"/>
    </location>
</feature>
<dbReference type="Proteomes" id="UP000610594">
    <property type="component" value="Unassembled WGS sequence"/>
</dbReference>
<comment type="caution">
    <text evidence="3">The sequence shown here is derived from an EMBL/GenBank/DDBJ whole genome shotgun (WGS) entry which is preliminary data.</text>
</comment>
<keyword evidence="2" id="KW-0732">Signal</keyword>
<dbReference type="EMBL" id="WHJF01000032">
    <property type="protein sequence ID" value="NHZ63469.1"/>
    <property type="molecule type" value="Genomic_DNA"/>
</dbReference>
<name>A0ABX0MW21_9BURK</name>
<keyword evidence="4" id="KW-1185">Reference proteome</keyword>
<feature type="chain" id="PRO_5045617749" description="Secreted protein" evidence="2">
    <location>
        <begin position="22"/>
        <end position="209"/>
    </location>
</feature>
<reference evidence="3 4" key="1">
    <citation type="submission" date="2019-10" db="EMBL/GenBank/DDBJ databases">
        <title>Taxonomy of Antarctic Massilia spp.: description of Massilia rubra sp. nov., Massilia aquatica sp. nov., Massilia mucilaginosa sp. nov., Massilia frigida sp. nov. isolated from streams, lakes and regoliths.</title>
        <authorList>
            <person name="Holochova P."/>
            <person name="Sedlacek I."/>
            <person name="Kralova S."/>
            <person name="Maslanova I."/>
            <person name="Busse H.-J."/>
            <person name="Stankova E."/>
            <person name="Vrbovska V."/>
            <person name="Kovarovic V."/>
            <person name="Bartak M."/>
            <person name="Svec P."/>
            <person name="Pantucek R."/>
        </authorList>
    </citation>
    <scope>NUCLEOTIDE SEQUENCE [LARGE SCALE GENOMIC DNA]</scope>
    <source>
        <strain evidence="3 4">CCM 8694</strain>
    </source>
</reference>
<feature type="signal peptide" evidence="2">
    <location>
        <begin position="1"/>
        <end position="21"/>
    </location>
</feature>
<protein>
    <recommendedName>
        <fullName evidence="5">Secreted protein</fullName>
    </recommendedName>
</protein>
<gene>
    <name evidence="3" type="ORF">F1735_14325</name>
</gene>
<evidence type="ECO:0008006" key="5">
    <source>
        <dbReference type="Google" id="ProtNLM"/>
    </source>
</evidence>
<dbReference type="RefSeq" id="WP_167237567.1">
    <property type="nucleotide sequence ID" value="NZ_WHJF01000032.1"/>
</dbReference>
<sequence>MNKLLLAIGFLSLGSGGLASAAQDAAAPGEQATPAEQSAPASRAARKVRGHTRIRIIDDAKVDVRFYRNRTCADGESVTASSNTSRQTGMFRSKTAVSIGIPETPTLERMKTRTGSWWSQAFYREYALAPGEPVAFQAGDVYDRRSEGVVCRRSPTFSFVPEPGNDYELLTDVDGVSCSVTLGRIDMSEGKAKVVPMVINETPNCGPNK</sequence>
<evidence type="ECO:0000313" key="3">
    <source>
        <dbReference type="EMBL" id="NHZ63469.1"/>
    </source>
</evidence>
<evidence type="ECO:0000256" key="2">
    <source>
        <dbReference type="SAM" id="SignalP"/>
    </source>
</evidence>
<evidence type="ECO:0000313" key="4">
    <source>
        <dbReference type="Proteomes" id="UP000610594"/>
    </source>
</evidence>
<proteinExistence type="predicted"/>
<organism evidence="3 4">
    <name type="scientific">Massilia genomosp. 1</name>
    <dbReference type="NCBI Taxonomy" id="2609280"/>
    <lineage>
        <taxon>Bacteria</taxon>
        <taxon>Pseudomonadati</taxon>
        <taxon>Pseudomonadota</taxon>
        <taxon>Betaproteobacteria</taxon>
        <taxon>Burkholderiales</taxon>
        <taxon>Oxalobacteraceae</taxon>
        <taxon>Telluria group</taxon>
        <taxon>Massilia</taxon>
    </lineage>
</organism>
<evidence type="ECO:0000256" key="1">
    <source>
        <dbReference type="SAM" id="MobiDB-lite"/>
    </source>
</evidence>
<accession>A0ABX0MW21</accession>